<dbReference type="RefSeq" id="WP_093229201.1">
    <property type="nucleotide sequence ID" value="NZ_FORR01000005.1"/>
</dbReference>
<dbReference type="Proteomes" id="UP000199545">
    <property type="component" value="Unassembled WGS sequence"/>
</dbReference>
<dbReference type="InterPro" id="IPR013653">
    <property type="entry name" value="GCN5-like_dom"/>
</dbReference>
<name>A0A1I3P8E8_9BACL</name>
<sequence length="260" mass="30646">MFHRRLKQKEMDYILKNIEKEKQLLFYTYLTVRQKKTIHYGQFSDDGELLGVIAYLKGLPFHAFSYYFIKENVKIRPLLSYIKDDLSIPDDSIGSTLIHEWEKTFFSSQIELIHPMKEMLLMKHVDLTCLPPADDRVIRLDPTHFRLIKLRMTEFKAMAFSEEELNLPFYGVVQNEDLIAVGGYHVFDHDYVEVGNIGTVEHMRRKGWGKRISAELTRKGREISEDVYLYVFSDNTPAIRLYESLGYQVISKPLLTEFYI</sequence>
<dbReference type="GO" id="GO:0016747">
    <property type="term" value="F:acyltransferase activity, transferring groups other than amino-acyl groups"/>
    <property type="evidence" value="ECO:0007669"/>
    <property type="project" value="InterPro"/>
</dbReference>
<dbReference type="OrthoDB" id="2464351at2"/>
<dbReference type="InterPro" id="IPR016181">
    <property type="entry name" value="Acyl_CoA_acyltransferase"/>
</dbReference>
<organism evidence="2 3">
    <name type="scientific">Thermoflavimicrobium dichotomicum</name>
    <dbReference type="NCBI Taxonomy" id="46223"/>
    <lineage>
        <taxon>Bacteria</taxon>
        <taxon>Bacillati</taxon>
        <taxon>Bacillota</taxon>
        <taxon>Bacilli</taxon>
        <taxon>Bacillales</taxon>
        <taxon>Thermoactinomycetaceae</taxon>
        <taxon>Thermoflavimicrobium</taxon>
    </lineage>
</organism>
<dbReference type="SUPFAM" id="SSF55729">
    <property type="entry name" value="Acyl-CoA N-acyltransferases (Nat)"/>
    <property type="match status" value="1"/>
</dbReference>
<dbReference type="EMBL" id="FORR01000005">
    <property type="protein sequence ID" value="SFJ17709.1"/>
    <property type="molecule type" value="Genomic_DNA"/>
</dbReference>
<dbReference type="PROSITE" id="PS51186">
    <property type="entry name" value="GNAT"/>
    <property type="match status" value="1"/>
</dbReference>
<evidence type="ECO:0000259" key="1">
    <source>
        <dbReference type="PROSITE" id="PS51186"/>
    </source>
</evidence>
<dbReference type="STRING" id="46223.SAMN05421852_105132"/>
<protein>
    <submittedName>
        <fullName evidence="2">FR47-like protein</fullName>
    </submittedName>
</protein>
<dbReference type="AlphaFoldDB" id="A0A1I3P8E8"/>
<proteinExistence type="predicted"/>
<evidence type="ECO:0000313" key="3">
    <source>
        <dbReference type="Proteomes" id="UP000199545"/>
    </source>
</evidence>
<reference evidence="2 3" key="1">
    <citation type="submission" date="2016-10" db="EMBL/GenBank/DDBJ databases">
        <authorList>
            <person name="de Groot N.N."/>
        </authorList>
    </citation>
    <scope>NUCLEOTIDE SEQUENCE [LARGE SCALE GENOMIC DNA]</scope>
    <source>
        <strain evidence="2 3">DSM 44778</strain>
    </source>
</reference>
<accession>A0A1I3P8E8</accession>
<dbReference type="Gene3D" id="3.40.630.30">
    <property type="match status" value="1"/>
</dbReference>
<feature type="domain" description="N-acetyltransferase" evidence="1">
    <location>
        <begin position="125"/>
        <end position="260"/>
    </location>
</feature>
<evidence type="ECO:0000313" key="2">
    <source>
        <dbReference type="EMBL" id="SFJ17709.1"/>
    </source>
</evidence>
<dbReference type="InterPro" id="IPR000182">
    <property type="entry name" value="GNAT_dom"/>
</dbReference>
<gene>
    <name evidence="2" type="ORF">SAMN05421852_105132</name>
</gene>
<dbReference type="Pfam" id="PF08445">
    <property type="entry name" value="FR47"/>
    <property type="match status" value="1"/>
</dbReference>
<keyword evidence="3" id="KW-1185">Reference proteome</keyword>